<dbReference type="Pfam" id="PF01527">
    <property type="entry name" value="HTH_Tnp_1"/>
    <property type="match status" value="1"/>
</dbReference>
<evidence type="ECO:0000313" key="2">
    <source>
        <dbReference type="EMBL" id="EIM99250.1"/>
    </source>
</evidence>
<name>A0ABP2PNB5_9BURK</name>
<keyword evidence="3" id="KW-1185">Reference proteome</keyword>
<proteinExistence type="predicted"/>
<dbReference type="Proteomes" id="UP000004980">
    <property type="component" value="Unassembled WGS sequence"/>
</dbReference>
<dbReference type="InterPro" id="IPR002514">
    <property type="entry name" value="Transposase_8"/>
</dbReference>
<accession>A0ABP2PNB5</accession>
<dbReference type="InterPro" id="IPR009057">
    <property type="entry name" value="Homeodomain-like_sf"/>
</dbReference>
<organism evidence="2 3">
    <name type="scientific">Paraburkholderia hospita</name>
    <dbReference type="NCBI Taxonomy" id="169430"/>
    <lineage>
        <taxon>Bacteria</taxon>
        <taxon>Pseudomonadati</taxon>
        <taxon>Pseudomonadota</taxon>
        <taxon>Betaproteobacteria</taxon>
        <taxon>Burkholderiales</taxon>
        <taxon>Burkholderiaceae</taxon>
        <taxon>Paraburkholderia</taxon>
    </lineage>
</organism>
<reference evidence="2 3" key="1">
    <citation type="journal article" date="2012" name="J. Bacteriol.">
        <title>Draft Genome Sequence of the Soil Bacterium Burkholderia terrae Strain BS001, Which Interacts with Fungal Surface Structures.</title>
        <authorList>
            <person name="Nazir R."/>
            <person name="Hansen M.A."/>
            <person name="Sorensen S."/>
            <person name="van Elsas J.D."/>
        </authorList>
    </citation>
    <scope>NUCLEOTIDE SEQUENCE [LARGE SCALE GENOMIC DNA]</scope>
    <source>
        <strain evidence="2 3">BS001</strain>
    </source>
</reference>
<dbReference type="Gene3D" id="1.10.10.60">
    <property type="entry name" value="Homeodomain-like"/>
    <property type="match status" value="1"/>
</dbReference>
<gene>
    <name evidence="2" type="ORF">WQE_19869</name>
</gene>
<sequence>MNRIPKAVYTKEFREEAVKLALTEGVGVSEAARRLSIPMKSLANWVRAAKAGKLGKVGQGQKPLTELEMELNRVKRELAEVKMERDLLKNISRGAPLPEGQKLRGTSTLMRIRESGRRIIGDSSR</sequence>
<keyword evidence="1" id="KW-0175">Coiled coil</keyword>
<dbReference type="EMBL" id="AKAU01000103">
    <property type="protein sequence ID" value="EIM99250.1"/>
    <property type="molecule type" value="Genomic_DNA"/>
</dbReference>
<comment type="caution">
    <text evidence="2">The sequence shown here is derived from an EMBL/GenBank/DDBJ whole genome shotgun (WGS) entry which is preliminary data.</text>
</comment>
<evidence type="ECO:0000256" key="1">
    <source>
        <dbReference type="SAM" id="Coils"/>
    </source>
</evidence>
<protein>
    <submittedName>
        <fullName evidence="2">Transposase IS3/IS911 family protein</fullName>
    </submittedName>
</protein>
<evidence type="ECO:0000313" key="3">
    <source>
        <dbReference type="Proteomes" id="UP000004980"/>
    </source>
</evidence>
<dbReference type="SUPFAM" id="SSF46689">
    <property type="entry name" value="Homeodomain-like"/>
    <property type="match status" value="1"/>
</dbReference>
<feature type="coiled-coil region" evidence="1">
    <location>
        <begin position="64"/>
        <end position="91"/>
    </location>
</feature>